<evidence type="ECO:0000313" key="2">
    <source>
        <dbReference type="Proteomes" id="UP001206595"/>
    </source>
</evidence>
<comment type="caution">
    <text evidence="1">The sequence shown here is derived from an EMBL/GenBank/DDBJ whole genome shotgun (WGS) entry which is preliminary data.</text>
</comment>
<gene>
    <name evidence="1" type="ORF">K450DRAFT_199139</name>
</gene>
<sequence>MPIMLNNNDVILFSAFTLKTKRAHIIALKRYLSQHNIPYIVFHPPPPRRPFRWRPKPTAADIPPLDDLMDIDKPFELEVVRYPLAPGDNRYLLGEMERLQGTLMDWCVFSEEMEIFPYSPPRSSRFLPLAEADTPSVPFVRPSAALAAPPAPFDLGDPSSLYGCCISIPTSPFAERGEENLQPSLEQIGEEEFDRFLAGRSREALSSLLMALTRQRCKLL</sequence>
<dbReference type="Proteomes" id="UP001206595">
    <property type="component" value="Unassembled WGS sequence"/>
</dbReference>
<reference evidence="1" key="2">
    <citation type="journal article" date="2022" name="Proc. Natl. Acad. Sci. U.S.A.">
        <title>Diploid-dominant life cycles characterize the early evolution of Fungi.</title>
        <authorList>
            <person name="Amses K.R."/>
            <person name="Simmons D.R."/>
            <person name="Longcore J.E."/>
            <person name="Mondo S.J."/>
            <person name="Seto K."/>
            <person name="Jeronimo G.H."/>
            <person name="Bonds A.E."/>
            <person name="Quandt C.A."/>
            <person name="Davis W.J."/>
            <person name="Chang Y."/>
            <person name="Federici B.A."/>
            <person name="Kuo A."/>
            <person name="LaButti K."/>
            <person name="Pangilinan J."/>
            <person name="Andreopoulos W."/>
            <person name="Tritt A."/>
            <person name="Riley R."/>
            <person name="Hundley H."/>
            <person name="Johnson J."/>
            <person name="Lipzen A."/>
            <person name="Barry K."/>
            <person name="Lang B.F."/>
            <person name="Cuomo C.A."/>
            <person name="Buchler N.E."/>
            <person name="Grigoriev I.V."/>
            <person name="Spatafora J.W."/>
            <person name="Stajich J.E."/>
            <person name="James T.Y."/>
        </authorList>
    </citation>
    <scope>NUCLEOTIDE SEQUENCE</scope>
    <source>
        <strain evidence="1">AG</strain>
    </source>
</reference>
<organism evidence="1 2">
    <name type="scientific">Umbelopsis ramanniana AG</name>
    <dbReference type="NCBI Taxonomy" id="1314678"/>
    <lineage>
        <taxon>Eukaryota</taxon>
        <taxon>Fungi</taxon>
        <taxon>Fungi incertae sedis</taxon>
        <taxon>Mucoromycota</taxon>
        <taxon>Mucoromycotina</taxon>
        <taxon>Umbelopsidomycetes</taxon>
        <taxon>Umbelopsidales</taxon>
        <taxon>Umbelopsidaceae</taxon>
        <taxon>Umbelopsis</taxon>
    </lineage>
</organism>
<reference evidence="1" key="1">
    <citation type="submission" date="2021-06" db="EMBL/GenBank/DDBJ databases">
        <authorList>
            <consortium name="DOE Joint Genome Institute"/>
            <person name="Mondo S.J."/>
            <person name="Amses K.R."/>
            <person name="Simmons D.R."/>
            <person name="Longcore J.E."/>
            <person name="Seto K."/>
            <person name="Alves G.H."/>
            <person name="Bonds A.E."/>
            <person name="Quandt C.A."/>
            <person name="Davis W.J."/>
            <person name="Chang Y."/>
            <person name="Letcher P.M."/>
            <person name="Powell M.J."/>
            <person name="Kuo A."/>
            <person name="Labutti K."/>
            <person name="Pangilinan J."/>
            <person name="Andreopoulos W."/>
            <person name="Tritt A."/>
            <person name="Riley R."/>
            <person name="Hundley H."/>
            <person name="Johnson J."/>
            <person name="Lipzen A."/>
            <person name="Barry K."/>
            <person name="Berbee M.L."/>
            <person name="Buchler N.E."/>
            <person name="Grigoriev I.V."/>
            <person name="Spatafora J.W."/>
            <person name="Stajich J.E."/>
            <person name="James T.Y."/>
        </authorList>
    </citation>
    <scope>NUCLEOTIDE SEQUENCE</scope>
    <source>
        <strain evidence="1">AG</strain>
    </source>
</reference>
<dbReference type="RefSeq" id="XP_051444804.1">
    <property type="nucleotide sequence ID" value="XM_051584589.1"/>
</dbReference>
<dbReference type="GeneID" id="75909939"/>
<name>A0AAD5EBE1_UMBRA</name>
<accession>A0AAD5EBE1</accession>
<proteinExistence type="predicted"/>
<keyword evidence="2" id="KW-1185">Reference proteome</keyword>
<evidence type="ECO:0000313" key="1">
    <source>
        <dbReference type="EMBL" id="KAI8579800.1"/>
    </source>
</evidence>
<dbReference type="EMBL" id="MU620917">
    <property type="protein sequence ID" value="KAI8579800.1"/>
    <property type="molecule type" value="Genomic_DNA"/>
</dbReference>
<protein>
    <submittedName>
        <fullName evidence="1">Uncharacterized protein</fullName>
    </submittedName>
</protein>
<dbReference type="AlphaFoldDB" id="A0AAD5EBE1"/>